<keyword evidence="5 10" id="KW-0500">Molybdenum</keyword>
<dbReference type="GO" id="GO:0015098">
    <property type="term" value="F:molybdate ion transmembrane transporter activity"/>
    <property type="evidence" value="ECO:0007669"/>
    <property type="project" value="UniProtKB-UniRule"/>
</dbReference>
<dbReference type="EMBL" id="MFIV01000166">
    <property type="protein sequence ID" value="OGF98125.1"/>
    <property type="molecule type" value="Genomic_DNA"/>
</dbReference>
<organism evidence="12 13">
    <name type="scientific">Candidatus Glassbacteria bacterium GWA2_58_10</name>
    <dbReference type="NCBI Taxonomy" id="1817865"/>
    <lineage>
        <taxon>Bacteria</taxon>
        <taxon>Candidatus Glassiibacteriota</taxon>
    </lineage>
</organism>
<name>A0A1F5YD66_9BACT</name>
<dbReference type="SUPFAM" id="SSF161098">
    <property type="entry name" value="MetI-like"/>
    <property type="match status" value="1"/>
</dbReference>
<feature type="transmembrane region" description="Helical" evidence="9">
    <location>
        <begin position="6"/>
        <end position="34"/>
    </location>
</feature>
<evidence type="ECO:0000256" key="10">
    <source>
        <dbReference type="RuleBase" id="RU365097"/>
    </source>
</evidence>
<keyword evidence="6 9" id="KW-0812">Transmembrane</keyword>
<dbReference type="PROSITE" id="PS50928">
    <property type="entry name" value="ABC_TM1"/>
    <property type="match status" value="1"/>
</dbReference>
<feature type="domain" description="ABC transmembrane type-1" evidence="11">
    <location>
        <begin position="9"/>
        <end position="215"/>
    </location>
</feature>
<evidence type="ECO:0000256" key="2">
    <source>
        <dbReference type="ARBA" id="ARBA00007069"/>
    </source>
</evidence>
<evidence type="ECO:0000313" key="13">
    <source>
        <dbReference type="Proteomes" id="UP000176992"/>
    </source>
</evidence>
<comment type="similarity">
    <text evidence="2 10">Belongs to the binding-protein-dependent transport system permease family. CysTW subfamily.</text>
</comment>
<comment type="subcellular location">
    <subcellularLocation>
        <location evidence="1 9">Cell membrane</location>
        <topology evidence="1 9">Multi-pass membrane protein</topology>
    </subcellularLocation>
</comment>
<dbReference type="InterPro" id="IPR000515">
    <property type="entry name" value="MetI-like"/>
</dbReference>
<gene>
    <name evidence="12" type="ORF">A2Z86_07705</name>
</gene>
<evidence type="ECO:0000256" key="3">
    <source>
        <dbReference type="ARBA" id="ARBA00022448"/>
    </source>
</evidence>
<evidence type="ECO:0000256" key="5">
    <source>
        <dbReference type="ARBA" id="ARBA00022505"/>
    </source>
</evidence>
<evidence type="ECO:0000256" key="9">
    <source>
        <dbReference type="RuleBase" id="RU363032"/>
    </source>
</evidence>
<evidence type="ECO:0000256" key="4">
    <source>
        <dbReference type="ARBA" id="ARBA00022475"/>
    </source>
</evidence>
<dbReference type="AlphaFoldDB" id="A0A1F5YD66"/>
<keyword evidence="4 10" id="KW-1003">Cell membrane</keyword>
<dbReference type="PANTHER" id="PTHR30183:SF3">
    <property type="entry name" value="MOLYBDENUM TRANSPORT SYSTEM PERMEASE PROTEIN MODB"/>
    <property type="match status" value="1"/>
</dbReference>
<evidence type="ECO:0000259" key="11">
    <source>
        <dbReference type="PROSITE" id="PS50928"/>
    </source>
</evidence>
<dbReference type="InterPro" id="IPR011867">
    <property type="entry name" value="ModB_ABC"/>
</dbReference>
<comment type="caution">
    <text evidence="12">The sequence shown here is derived from an EMBL/GenBank/DDBJ whole genome shotgun (WGS) entry which is preliminary data.</text>
</comment>
<keyword evidence="8 9" id="KW-0472">Membrane</keyword>
<dbReference type="Gene3D" id="1.10.3720.10">
    <property type="entry name" value="MetI-like"/>
    <property type="match status" value="1"/>
</dbReference>
<feature type="transmembrane region" description="Helical" evidence="9">
    <location>
        <begin position="43"/>
        <end position="65"/>
    </location>
</feature>
<evidence type="ECO:0000256" key="8">
    <source>
        <dbReference type="ARBA" id="ARBA00023136"/>
    </source>
</evidence>
<dbReference type="Pfam" id="PF00528">
    <property type="entry name" value="BPD_transp_1"/>
    <property type="match status" value="1"/>
</dbReference>
<feature type="transmembrane region" description="Helical" evidence="9">
    <location>
        <begin position="85"/>
        <end position="105"/>
    </location>
</feature>
<feature type="transmembrane region" description="Helical" evidence="9">
    <location>
        <begin position="194"/>
        <end position="216"/>
    </location>
</feature>
<dbReference type="GO" id="GO:0005886">
    <property type="term" value="C:plasma membrane"/>
    <property type="evidence" value="ECO:0007669"/>
    <property type="project" value="UniProtKB-SubCell"/>
</dbReference>
<comment type="function">
    <text evidence="10">Part of the binding-protein-dependent transport system for molybdenum; probably responsible for the translocation of the substrate across the membrane.</text>
</comment>
<accession>A0A1F5YD66</accession>
<dbReference type="InterPro" id="IPR035906">
    <property type="entry name" value="MetI-like_sf"/>
</dbReference>
<proteinExistence type="inferred from homology"/>
<evidence type="ECO:0000313" key="12">
    <source>
        <dbReference type="EMBL" id="OGF98125.1"/>
    </source>
</evidence>
<keyword evidence="3 9" id="KW-0813">Transport</keyword>
<dbReference type="NCBIfam" id="TIGR02141">
    <property type="entry name" value="modB_ABC"/>
    <property type="match status" value="1"/>
</dbReference>
<evidence type="ECO:0000256" key="1">
    <source>
        <dbReference type="ARBA" id="ARBA00004651"/>
    </source>
</evidence>
<reference evidence="12 13" key="1">
    <citation type="journal article" date="2016" name="Nat. Commun.">
        <title>Thousands of microbial genomes shed light on interconnected biogeochemical processes in an aquifer system.</title>
        <authorList>
            <person name="Anantharaman K."/>
            <person name="Brown C.T."/>
            <person name="Hug L.A."/>
            <person name="Sharon I."/>
            <person name="Castelle C.J."/>
            <person name="Probst A.J."/>
            <person name="Thomas B.C."/>
            <person name="Singh A."/>
            <person name="Wilkins M.J."/>
            <person name="Karaoz U."/>
            <person name="Brodie E.L."/>
            <person name="Williams K.H."/>
            <person name="Hubbard S.S."/>
            <person name="Banfield J.F."/>
        </authorList>
    </citation>
    <scope>NUCLEOTIDE SEQUENCE [LARGE SCALE GENOMIC DNA]</scope>
</reference>
<sequence length="230" mass="24945">MHDSEISAITLSLLMGFCSVALNLVPGVATAWIFSRCTFRGKALLETFVFLPLVIPPVVTGYFLIRIFNQQSLVGAILNRLDVQVVFTWTGMAVAGAVMSFALLVRTVRGVLDEINPRLEQAARSLGYSPLRTFFKVTLPLAWPGIVAGSVLCFARTLGEFGATVMISAGTAGNRTIPLEIFHHYQTPGHETEMMRLVVVSIAISSAALVVSEMLIARLGATRYRPHHGG</sequence>
<dbReference type="CDD" id="cd06261">
    <property type="entry name" value="TM_PBP2"/>
    <property type="match status" value="1"/>
</dbReference>
<feature type="transmembrane region" description="Helical" evidence="9">
    <location>
        <begin position="134"/>
        <end position="158"/>
    </location>
</feature>
<dbReference type="Proteomes" id="UP000176992">
    <property type="component" value="Unassembled WGS sequence"/>
</dbReference>
<evidence type="ECO:0000256" key="6">
    <source>
        <dbReference type="ARBA" id="ARBA00022692"/>
    </source>
</evidence>
<evidence type="ECO:0000256" key="7">
    <source>
        <dbReference type="ARBA" id="ARBA00022989"/>
    </source>
</evidence>
<protein>
    <recommendedName>
        <fullName evidence="10">Molybdenum transport system permease</fullName>
    </recommendedName>
</protein>
<keyword evidence="7 9" id="KW-1133">Transmembrane helix</keyword>
<dbReference type="PANTHER" id="PTHR30183">
    <property type="entry name" value="MOLYBDENUM TRANSPORT SYSTEM PERMEASE PROTEIN MODB"/>
    <property type="match status" value="1"/>
</dbReference>